<keyword evidence="3" id="KW-1185">Reference proteome</keyword>
<organism evidence="2 3">
    <name type="scientific">Rhizoclosmatium globosum</name>
    <dbReference type="NCBI Taxonomy" id="329046"/>
    <lineage>
        <taxon>Eukaryota</taxon>
        <taxon>Fungi</taxon>
        <taxon>Fungi incertae sedis</taxon>
        <taxon>Chytridiomycota</taxon>
        <taxon>Chytridiomycota incertae sedis</taxon>
        <taxon>Chytridiomycetes</taxon>
        <taxon>Chytridiales</taxon>
        <taxon>Chytriomycetaceae</taxon>
        <taxon>Rhizoclosmatium</taxon>
    </lineage>
</organism>
<evidence type="ECO:0000256" key="1">
    <source>
        <dbReference type="SAM" id="SignalP"/>
    </source>
</evidence>
<sequence>MHHVDAVFTLVFVCLSCTASRKQIWSVFDPSYARCLPHKALQEFLCVLKKDDQYVSTKELLDRLEKYMRSARSLKNGLCQIETERTGRYWKLLEIFSDEVDSRRKKHEQSAAASDSLLLILGFEPDIRLDP</sequence>
<dbReference type="AlphaFoldDB" id="A0A1Y2CSI7"/>
<comment type="caution">
    <text evidence="2">The sequence shown here is derived from an EMBL/GenBank/DDBJ whole genome shotgun (WGS) entry which is preliminary data.</text>
</comment>
<protein>
    <submittedName>
        <fullName evidence="2">Uncharacterized protein</fullName>
    </submittedName>
</protein>
<feature type="chain" id="PRO_5013005589" evidence="1">
    <location>
        <begin position="20"/>
        <end position="131"/>
    </location>
</feature>
<name>A0A1Y2CSI7_9FUNG</name>
<dbReference type="EMBL" id="MCGO01000008">
    <property type="protein sequence ID" value="ORY49998.1"/>
    <property type="molecule type" value="Genomic_DNA"/>
</dbReference>
<evidence type="ECO:0000313" key="3">
    <source>
        <dbReference type="Proteomes" id="UP000193642"/>
    </source>
</evidence>
<gene>
    <name evidence="2" type="ORF">BCR33DRAFT_781509</name>
</gene>
<proteinExistence type="predicted"/>
<dbReference type="Proteomes" id="UP000193642">
    <property type="component" value="Unassembled WGS sequence"/>
</dbReference>
<keyword evidence="1" id="KW-0732">Signal</keyword>
<reference evidence="2 3" key="1">
    <citation type="submission" date="2016-07" db="EMBL/GenBank/DDBJ databases">
        <title>Pervasive Adenine N6-methylation of Active Genes in Fungi.</title>
        <authorList>
            <consortium name="DOE Joint Genome Institute"/>
            <person name="Mondo S.J."/>
            <person name="Dannebaum R.O."/>
            <person name="Kuo R.C."/>
            <person name="Labutti K."/>
            <person name="Haridas S."/>
            <person name="Kuo A."/>
            <person name="Salamov A."/>
            <person name="Ahrendt S.R."/>
            <person name="Lipzen A."/>
            <person name="Sullivan W."/>
            <person name="Andreopoulos W.B."/>
            <person name="Clum A."/>
            <person name="Lindquist E."/>
            <person name="Daum C."/>
            <person name="Ramamoorthy G.K."/>
            <person name="Gryganskyi A."/>
            <person name="Culley D."/>
            <person name="Magnuson J.K."/>
            <person name="James T.Y."/>
            <person name="O'Malley M.A."/>
            <person name="Stajich J.E."/>
            <person name="Spatafora J.W."/>
            <person name="Visel A."/>
            <person name="Grigoriev I.V."/>
        </authorList>
    </citation>
    <scope>NUCLEOTIDE SEQUENCE [LARGE SCALE GENOMIC DNA]</scope>
    <source>
        <strain evidence="2 3">JEL800</strain>
    </source>
</reference>
<accession>A0A1Y2CSI7</accession>
<feature type="signal peptide" evidence="1">
    <location>
        <begin position="1"/>
        <end position="19"/>
    </location>
</feature>
<evidence type="ECO:0000313" key="2">
    <source>
        <dbReference type="EMBL" id="ORY49998.1"/>
    </source>
</evidence>